<dbReference type="InterPro" id="IPR036396">
    <property type="entry name" value="Cyt_P450_sf"/>
</dbReference>
<dbReference type="SUPFAM" id="SSF48264">
    <property type="entry name" value="Cytochrome P450"/>
    <property type="match status" value="1"/>
</dbReference>
<organism evidence="7 8">
    <name type="scientific">Parascedosporium putredinis</name>
    <dbReference type="NCBI Taxonomy" id="1442378"/>
    <lineage>
        <taxon>Eukaryota</taxon>
        <taxon>Fungi</taxon>
        <taxon>Dikarya</taxon>
        <taxon>Ascomycota</taxon>
        <taxon>Pezizomycotina</taxon>
        <taxon>Sordariomycetes</taxon>
        <taxon>Hypocreomycetidae</taxon>
        <taxon>Microascales</taxon>
        <taxon>Microascaceae</taxon>
        <taxon>Parascedosporium</taxon>
    </lineage>
</organism>
<name>A0A9P1GUP7_9PEZI</name>
<reference evidence="7" key="1">
    <citation type="submission" date="2022-11" db="EMBL/GenBank/DDBJ databases">
        <authorList>
            <person name="Scott C."/>
            <person name="Bruce N."/>
        </authorList>
    </citation>
    <scope>NUCLEOTIDE SEQUENCE</scope>
</reference>
<comment type="similarity">
    <text evidence="1 5">Belongs to the cytochrome P450 family.</text>
</comment>
<proteinExistence type="inferred from homology"/>
<feature type="compositionally biased region" description="Basic and acidic residues" evidence="6">
    <location>
        <begin position="1"/>
        <end position="21"/>
    </location>
</feature>
<protein>
    <recommendedName>
        <fullName evidence="9">Cytochrome P450</fullName>
    </recommendedName>
</protein>
<evidence type="ECO:0000256" key="5">
    <source>
        <dbReference type="RuleBase" id="RU000461"/>
    </source>
</evidence>
<evidence type="ECO:0000256" key="6">
    <source>
        <dbReference type="SAM" id="MobiDB-lite"/>
    </source>
</evidence>
<evidence type="ECO:0000256" key="1">
    <source>
        <dbReference type="ARBA" id="ARBA00010617"/>
    </source>
</evidence>
<dbReference type="Proteomes" id="UP000838763">
    <property type="component" value="Unassembled WGS sequence"/>
</dbReference>
<dbReference type="EMBL" id="CALLCH030000001">
    <property type="protein sequence ID" value="CAI4210673.1"/>
    <property type="molecule type" value="Genomic_DNA"/>
</dbReference>
<feature type="region of interest" description="Disordered" evidence="6">
    <location>
        <begin position="124"/>
        <end position="148"/>
    </location>
</feature>
<dbReference type="GO" id="GO:0020037">
    <property type="term" value="F:heme binding"/>
    <property type="evidence" value="ECO:0007669"/>
    <property type="project" value="InterPro"/>
</dbReference>
<evidence type="ECO:0000313" key="8">
    <source>
        <dbReference type="Proteomes" id="UP000838763"/>
    </source>
</evidence>
<accession>A0A9P1GUP7</accession>
<dbReference type="AlphaFoldDB" id="A0A9P1GUP7"/>
<dbReference type="PROSITE" id="PS00086">
    <property type="entry name" value="CYTOCHROME_P450"/>
    <property type="match status" value="1"/>
</dbReference>
<dbReference type="PANTHER" id="PTHR46300">
    <property type="entry name" value="P450, PUTATIVE (EUROFUNG)-RELATED-RELATED"/>
    <property type="match status" value="1"/>
</dbReference>
<keyword evidence="3 5" id="KW-0560">Oxidoreductase</keyword>
<dbReference type="PANTHER" id="PTHR46300:SF5">
    <property type="entry name" value="CYTOCHROME P450"/>
    <property type="match status" value="1"/>
</dbReference>
<keyword evidence="5" id="KW-0349">Heme</keyword>
<evidence type="ECO:0000256" key="3">
    <source>
        <dbReference type="ARBA" id="ARBA00023002"/>
    </source>
</evidence>
<keyword evidence="8" id="KW-1185">Reference proteome</keyword>
<dbReference type="GO" id="GO:0016705">
    <property type="term" value="F:oxidoreductase activity, acting on paired donors, with incorporation or reduction of molecular oxygen"/>
    <property type="evidence" value="ECO:0007669"/>
    <property type="project" value="InterPro"/>
</dbReference>
<sequence length="148" mass="16423">MSRDTRVYKDADRFNPDRYRPLPDGTPGEPHPVGHFGFGRRSCVGKYLADNSCWAVIATVLATSRIEKKRDENGRVVEPTVQFTNGGTCHPEHFECWIQPRSAKSIELLAAASSTSSVKRRIYLTPSFSNPGKDRATAKEEAEGPEEG</sequence>
<comment type="caution">
    <text evidence="7">The sequence shown here is derived from an EMBL/GenBank/DDBJ whole genome shotgun (WGS) entry which is preliminary data.</text>
</comment>
<evidence type="ECO:0008006" key="9">
    <source>
        <dbReference type="Google" id="ProtNLM"/>
    </source>
</evidence>
<dbReference type="OrthoDB" id="2789670at2759"/>
<feature type="region of interest" description="Disordered" evidence="6">
    <location>
        <begin position="1"/>
        <end position="30"/>
    </location>
</feature>
<dbReference type="InterPro" id="IPR017972">
    <property type="entry name" value="Cyt_P450_CS"/>
</dbReference>
<evidence type="ECO:0000313" key="7">
    <source>
        <dbReference type="EMBL" id="CAI4210673.1"/>
    </source>
</evidence>
<dbReference type="Pfam" id="PF00067">
    <property type="entry name" value="p450"/>
    <property type="match status" value="1"/>
</dbReference>
<evidence type="ECO:0000256" key="2">
    <source>
        <dbReference type="ARBA" id="ARBA00022723"/>
    </source>
</evidence>
<dbReference type="Gene3D" id="1.10.630.10">
    <property type="entry name" value="Cytochrome P450"/>
    <property type="match status" value="1"/>
</dbReference>
<keyword evidence="4 5" id="KW-0408">Iron</keyword>
<keyword evidence="2 5" id="KW-0479">Metal-binding</keyword>
<dbReference type="GO" id="GO:0005506">
    <property type="term" value="F:iron ion binding"/>
    <property type="evidence" value="ECO:0007669"/>
    <property type="project" value="InterPro"/>
</dbReference>
<feature type="compositionally biased region" description="Basic and acidic residues" evidence="6">
    <location>
        <begin position="132"/>
        <end position="142"/>
    </location>
</feature>
<keyword evidence="5" id="KW-0503">Monooxygenase</keyword>
<dbReference type="InterPro" id="IPR001128">
    <property type="entry name" value="Cyt_P450"/>
</dbReference>
<evidence type="ECO:0000256" key="4">
    <source>
        <dbReference type="ARBA" id="ARBA00023004"/>
    </source>
</evidence>
<dbReference type="GO" id="GO:0004497">
    <property type="term" value="F:monooxygenase activity"/>
    <property type="evidence" value="ECO:0007669"/>
    <property type="project" value="UniProtKB-KW"/>
</dbReference>
<dbReference type="InterPro" id="IPR050364">
    <property type="entry name" value="Cytochrome_P450_fung"/>
</dbReference>
<gene>
    <name evidence="7" type="ORF">PPNO1_LOCUS474</name>
</gene>